<dbReference type="InterPro" id="IPR026466">
    <property type="entry name" value="Fim_isopep_form_D2_dom"/>
</dbReference>
<feature type="region of interest" description="Disordered" evidence="1">
    <location>
        <begin position="255"/>
        <end position="281"/>
    </location>
</feature>
<organism evidence="5 6">
    <name type="scientific">Bifidobacterium longum subsp. longum</name>
    <dbReference type="NCBI Taxonomy" id="1679"/>
    <lineage>
        <taxon>Bacteria</taxon>
        <taxon>Bacillati</taxon>
        <taxon>Actinomycetota</taxon>
        <taxon>Actinomycetes</taxon>
        <taxon>Bifidobacteriales</taxon>
        <taxon>Bifidobacteriaceae</taxon>
        <taxon>Bifidobacterium</taxon>
    </lineage>
</organism>
<dbReference type="Pfam" id="PF17998">
    <property type="entry name" value="AgI_II_C2"/>
    <property type="match status" value="2"/>
</dbReference>
<evidence type="ECO:0000313" key="5">
    <source>
        <dbReference type="EMBL" id="TCD72048.1"/>
    </source>
</evidence>
<dbReference type="NCBIfam" id="TIGR04228">
    <property type="entry name" value="isopep_sspB_C2"/>
    <property type="match status" value="1"/>
</dbReference>
<feature type="region of interest" description="Disordered" evidence="1">
    <location>
        <begin position="1"/>
        <end position="23"/>
    </location>
</feature>
<dbReference type="Pfam" id="PF16364">
    <property type="entry name" value="Antigen_C"/>
    <property type="match status" value="1"/>
</dbReference>
<dbReference type="RefSeq" id="WP_242686450.1">
    <property type="nucleotide sequence ID" value="NZ_SHPM01000050.1"/>
</dbReference>
<dbReference type="NCBIfam" id="TIGR04226">
    <property type="entry name" value="RrgB_K2N_iso_D2"/>
    <property type="match status" value="1"/>
</dbReference>
<evidence type="ECO:0000313" key="6">
    <source>
        <dbReference type="Proteomes" id="UP000293701"/>
    </source>
</evidence>
<dbReference type="InterPro" id="IPR032300">
    <property type="entry name" value="Antigen_C"/>
</dbReference>
<feature type="domain" description="Adhesin isopeptide-forming adherence" evidence="4">
    <location>
        <begin position="893"/>
        <end position="1038"/>
    </location>
</feature>
<evidence type="ECO:0000256" key="1">
    <source>
        <dbReference type="SAM" id="MobiDB-lite"/>
    </source>
</evidence>
<name>A0A4R0S2Z1_BIFLL</name>
<evidence type="ECO:0000259" key="3">
    <source>
        <dbReference type="Pfam" id="PF16364"/>
    </source>
</evidence>
<keyword evidence="2" id="KW-0812">Transmembrane</keyword>
<feature type="compositionally biased region" description="Basic and acidic residues" evidence="1">
    <location>
        <begin position="1"/>
        <end position="17"/>
    </location>
</feature>
<evidence type="ECO:0000256" key="2">
    <source>
        <dbReference type="SAM" id="Phobius"/>
    </source>
</evidence>
<feature type="domain" description="Adhesin isopeptide-forming adherence" evidence="4">
    <location>
        <begin position="1044"/>
        <end position="1224"/>
    </location>
</feature>
<dbReference type="EMBL" id="SHPM01000050">
    <property type="protein sequence ID" value="TCD72048.1"/>
    <property type="molecule type" value="Genomic_DNA"/>
</dbReference>
<protein>
    <submittedName>
        <fullName evidence="5">LPXTG-motif cell wall anchor domain protein</fullName>
    </submittedName>
</protein>
<feature type="compositionally biased region" description="Basic and acidic residues" evidence="1">
    <location>
        <begin position="348"/>
        <end position="361"/>
    </location>
</feature>
<reference evidence="5 6" key="1">
    <citation type="journal article" date="2018" name="Sci. Rep.">
        <title>Genomic diversity and distribution of Bifidobacterium longum subsp. longum across the human lifespan.</title>
        <authorList>
            <person name="Odamaki T."/>
            <person name="Bottacini F."/>
            <person name="Kato K."/>
            <person name="Mitsuyama E."/>
            <person name="Yoshida K."/>
            <person name="Horigome A."/>
            <person name="Xiao J.Z."/>
            <person name="van Sinderen D."/>
        </authorList>
    </citation>
    <scope>NUCLEOTIDE SEQUENCE [LARGE SCALE GENOMIC DNA]</scope>
    <source>
        <strain evidence="5 6">MCC10002</strain>
    </source>
</reference>
<feature type="region of interest" description="Disordered" evidence="1">
    <location>
        <begin position="347"/>
        <end position="381"/>
    </location>
</feature>
<keyword evidence="2" id="KW-0472">Membrane</keyword>
<dbReference type="Gene3D" id="2.60.40.740">
    <property type="match status" value="4"/>
</dbReference>
<feature type="compositionally biased region" description="Polar residues" evidence="1">
    <location>
        <begin position="267"/>
        <end position="281"/>
    </location>
</feature>
<comment type="caution">
    <text evidence="5">The sequence shown here is derived from an EMBL/GenBank/DDBJ whole genome shotgun (WGS) entry which is preliminary data.</text>
</comment>
<dbReference type="InterPro" id="IPR026345">
    <property type="entry name" value="Adh_isopep-form_adh_dom"/>
</dbReference>
<feature type="region of interest" description="Disordered" evidence="1">
    <location>
        <begin position="1025"/>
        <end position="1053"/>
    </location>
</feature>
<dbReference type="Proteomes" id="UP000293701">
    <property type="component" value="Unassembled WGS sequence"/>
</dbReference>
<feature type="domain" description="Cell surface antigen C-terminal" evidence="3">
    <location>
        <begin position="1228"/>
        <end position="1398"/>
    </location>
</feature>
<feature type="transmembrane region" description="Helical" evidence="2">
    <location>
        <begin position="1591"/>
        <end position="1612"/>
    </location>
</feature>
<feature type="region of interest" description="Disordered" evidence="1">
    <location>
        <begin position="1530"/>
        <end position="1554"/>
    </location>
</feature>
<keyword evidence="2" id="KW-1133">Transmembrane helix</keyword>
<feature type="compositionally biased region" description="Polar residues" evidence="1">
    <location>
        <begin position="1025"/>
        <end position="1034"/>
    </location>
</feature>
<gene>
    <name evidence="5" type="ORF">MCC10002_2286</name>
</gene>
<sequence>MGFRHDRASAGRSHEPLARGAHGAGPARTVLAGLVAVATLATGGLVASTAYAGGAGDNRPGGATGGLPAGMFWQYKDDASGSFGPAANADGSPRIASVEAAYKRAGVSVVNDGVYDGPGAIRDTLRGALSKCVAGFRQRHPGEGDGDCRVVGVGSVAGQQGGRWVYNGSGGYSASEWYSSWDSQIKPYKYYYAGTQEYGTSTPFDDDPSNSVDKIAYSNVAAAGATPNLIIIVLDKYQPKPPTYHLSVSTQAAEMSGQSGDTKDASDTISLSTDGSKTENVNGTATLHWRGIDGTEKTVTKQFTASNKGSATVSASFKDMDASWESWPAGKRWWDVDIARQGGMAEAVSHKGENDGKESGEKTTTPPEKWLTNGAGDTVQDGNDSIASGSLYTAHIKAHSNASNRFWIYDTIETKDVVIGGTEQDDVSKVTVTDANGNIVKADISIDDSIDGKRVVKAHATAPHSGLYTLNVPQSAKPTGGDYEINDGSVACWNGDNGTGSLADCQTGNSDSVGKVTPTPDKVWVLDESGALVAEDRKWTNQQGVDQKTFLVGDQVGVVVNGSIPAHLLNPLASYSITDDLTGSNQWIDWKSGKVFVDGKDETANFTIAIDRKAGTATATAKSAYIAKTMFRNSASKVRFYLTGTIKKGATEGKKIQLTNKAYEKWNNETRPTNEPPVFVWTPNPNKAWAMKVGGKWQLTVDPTKSDKVGGDDKYYRLGDEVAAVISGTLPTGLGRVPEIAWTDDFANVDSILDLKDTSSIKVYEQDTTDEANASVNDLNKTGRDVTDQFDITAEGTKVTVSAKDSYEAAQKDLKTAKQISVVIPFDVNFDTVKLLESYGKAEGDELNTCVDPKGDDLDNKGGQTVGGSTVDTNTPKICVTVPPIHKQVIAESSQGGDQSNIDTKTVFPGQTVEYTVRVDPKIPADQAYSVTAIKLSDTYSEYTTANKQTLEITDLGTGGIIPKTAYKVQWDEANHSFEATFAKDWVAANWKAGSNPRVLLRFEAKVNEDAPTDKTVGNKAALTVNNGVTPSNKVENEPPTIKPKKEDTQKDPTINIDGKTALLGDKVYYRVHIDASRLTDTAYKVWRLGAVDDYDEEYLTLDAKHVEILDETGRDRTGEFNIQDKDGVLYTFARTVDTMIPATGETVPGDPQPGDLKAYNELTDKDYDPLKDPSIDQSLLGHDFTVVMPMTVTKVKDGHTVENTATQVTNDKRDKTNTVTNPLKEINPKKDVTVQVGGDSIDGKSVYLNHTFLYRLDSSILPPDRAYQTVTDWGGTDQLATEYDQYLGNWAVYASRDLYRGGQVLAARGEKIAGSGFDSSKFGGNLFTVDADGNGKVTVNATQAYLDLVSADNEHEAGWRLYLQCKRIAVADEVPNTWTETINGQPRESNKVVTKTPDMTPSIHLEKVDTPTLKQEGQERADRDDPKQALKMDADSIGITFIITNTSKTDPATGDGAWFKASDLDLADSTIVGDAHVDMDSLAYPDNWDTLVLKPGESVSVTGTLKGVREGDTHTDRAIVTGTPLVECAPSNGDPFNDKTDGGEDTDPEYSTGDVTEIDGKQLCADTQVTSNTDDWNGYRAKPLASTGTAVLGLAGGALAVLLAGGSLLVFRKRHRAQGSGRHTAVNAGK</sequence>
<accession>A0A4R0S2Z1</accession>
<evidence type="ECO:0000259" key="4">
    <source>
        <dbReference type="Pfam" id="PF17998"/>
    </source>
</evidence>
<proteinExistence type="predicted"/>